<dbReference type="EMBL" id="LK032199">
    <property type="protein sequence ID" value="CDY27018.1"/>
    <property type="molecule type" value="Genomic_DNA"/>
</dbReference>
<dbReference type="STRING" id="3708.A0A078GQY4"/>
<feature type="region of interest" description="Disordered" evidence="1">
    <location>
        <begin position="1"/>
        <end position="35"/>
    </location>
</feature>
<dbReference type="AlphaFoldDB" id="A0A078GQY4"/>
<dbReference type="Proteomes" id="UP000028999">
    <property type="component" value="Unassembled WGS sequence"/>
</dbReference>
<protein>
    <submittedName>
        <fullName evidence="2">(rape) hypothetical protein</fullName>
    </submittedName>
    <submittedName>
        <fullName evidence="3">BnaA02g10380D protein</fullName>
    </submittedName>
</protein>
<sequence length="35" mass="4157">MRNSDSFAEKRLQLHHSSSHKNNKLHRPRPSIYPS</sequence>
<dbReference type="Proteomes" id="UP001295469">
    <property type="component" value="Chromosome A02"/>
</dbReference>
<feature type="compositionally biased region" description="Basic residues" evidence="1">
    <location>
        <begin position="13"/>
        <end position="29"/>
    </location>
</feature>
<dbReference type="PaxDb" id="3708-A0A078GQY4"/>
<reference evidence="2" key="3">
    <citation type="submission" date="2021-01" db="EMBL/GenBank/DDBJ databases">
        <authorList>
            <consortium name="Genoscope - CEA"/>
            <person name="William W."/>
        </authorList>
    </citation>
    <scope>NUCLEOTIDE SEQUENCE</scope>
</reference>
<gene>
    <name evidence="3" type="primary">BnaA02g10380D</name>
    <name evidence="2" type="ORF">DARMORV10_A02P11210.1</name>
    <name evidence="3" type="ORF">GSBRNA2T00036829001</name>
</gene>
<proteinExistence type="predicted"/>
<reference evidence="3" key="2">
    <citation type="submission" date="2014-06" db="EMBL/GenBank/DDBJ databases">
        <authorList>
            <person name="Genoscope - CEA"/>
        </authorList>
    </citation>
    <scope>NUCLEOTIDE SEQUENCE</scope>
</reference>
<evidence type="ECO:0000313" key="2">
    <source>
        <dbReference type="EMBL" id="CAF2137929.1"/>
    </source>
</evidence>
<reference evidence="3 4" key="1">
    <citation type="journal article" date="2014" name="Science">
        <title>Plant genetics. Early allopolyploid evolution in the post-Neolithic Brassica napus oilseed genome.</title>
        <authorList>
            <person name="Chalhoub B."/>
            <person name="Denoeud F."/>
            <person name="Liu S."/>
            <person name="Parkin I.A."/>
            <person name="Tang H."/>
            <person name="Wang X."/>
            <person name="Chiquet J."/>
            <person name="Belcram H."/>
            <person name="Tong C."/>
            <person name="Samans B."/>
            <person name="Correa M."/>
            <person name="Da Silva C."/>
            <person name="Just J."/>
            <person name="Falentin C."/>
            <person name="Koh C.S."/>
            <person name="Le Clainche I."/>
            <person name="Bernard M."/>
            <person name="Bento P."/>
            <person name="Noel B."/>
            <person name="Labadie K."/>
            <person name="Alberti A."/>
            <person name="Charles M."/>
            <person name="Arnaud D."/>
            <person name="Guo H."/>
            <person name="Daviaud C."/>
            <person name="Alamery S."/>
            <person name="Jabbari K."/>
            <person name="Zhao M."/>
            <person name="Edger P.P."/>
            <person name="Chelaifa H."/>
            <person name="Tack D."/>
            <person name="Lassalle G."/>
            <person name="Mestiri I."/>
            <person name="Schnel N."/>
            <person name="Le Paslier M.C."/>
            <person name="Fan G."/>
            <person name="Renault V."/>
            <person name="Bayer P.E."/>
            <person name="Golicz A.A."/>
            <person name="Manoli S."/>
            <person name="Lee T.H."/>
            <person name="Thi V.H."/>
            <person name="Chalabi S."/>
            <person name="Hu Q."/>
            <person name="Fan C."/>
            <person name="Tollenaere R."/>
            <person name="Lu Y."/>
            <person name="Battail C."/>
            <person name="Shen J."/>
            <person name="Sidebottom C.H."/>
            <person name="Wang X."/>
            <person name="Canaguier A."/>
            <person name="Chauveau A."/>
            <person name="Berard A."/>
            <person name="Deniot G."/>
            <person name="Guan M."/>
            <person name="Liu Z."/>
            <person name="Sun F."/>
            <person name="Lim Y.P."/>
            <person name="Lyons E."/>
            <person name="Town C.D."/>
            <person name="Bancroft I."/>
            <person name="Wang X."/>
            <person name="Meng J."/>
            <person name="Ma J."/>
            <person name="Pires J.C."/>
            <person name="King G.J."/>
            <person name="Brunel D."/>
            <person name="Delourme R."/>
            <person name="Renard M."/>
            <person name="Aury J.M."/>
            <person name="Adams K.L."/>
            <person name="Batley J."/>
            <person name="Snowdon R.J."/>
            <person name="Tost J."/>
            <person name="Edwards D."/>
            <person name="Zhou Y."/>
            <person name="Hua W."/>
            <person name="Sharpe A.G."/>
            <person name="Paterson A.H."/>
            <person name="Guan C."/>
            <person name="Wincker P."/>
        </authorList>
    </citation>
    <scope>NUCLEOTIDE SEQUENCE [LARGE SCALE GENOMIC DNA]</scope>
    <source>
        <strain evidence="4">cv. Darmor-bzh</strain>
    </source>
</reference>
<keyword evidence="4" id="KW-1185">Reference proteome</keyword>
<evidence type="ECO:0000256" key="1">
    <source>
        <dbReference type="SAM" id="MobiDB-lite"/>
    </source>
</evidence>
<accession>A0A078GQY4</accession>
<evidence type="ECO:0000313" key="4">
    <source>
        <dbReference type="Proteomes" id="UP000028999"/>
    </source>
</evidence>
<evidence type="ECO:0000313" key="3">
    <source>
        <dbReference type="EMBL" id="CDY27018.1"/>
    </source>
</evidence>
<organism evidence="3 4">
    <name type="scientific">Brassica napus</name>
    <name type="common">Rape</name>
    <dbReference type="NCBI Taxonomy" id="3708"/>
    <lineage>
        <taxon>Eukaryota</taxon>
        <taxon>Viridiplantae</taxon>
        <taxon>Streptophyta</taxon>
        <taxon>Embryophyta</taxon>
        <taxon>Tracheophyta</taxon>
        <taxon>Spermatophyta</taxon>
        <taxon>Magnoliopsida</taxon>
        <taxon>eudicotyledons</taxon>
        <taxon>Gunneridae</taxon>
        <taxon>Pentapetalae</taxon>
        <taxon>rosids</taxon>
        <taxon>malvids</taxon>
        <taxon>Brassicales</taxon>
        <taxon>Brassicaceae</taxon>
        <taxon>Brassiceae</taxon>
        <taxon>Brassica</taxon>
    </lineage>
</organism>
<dbReference type="Gramene" id="CDY27018">
    <property type="protein sequence ID" value="CDY27018"/>
    <property type="gene ID" value="GSBRNA2T00036829001"/>
</dbReference>
<name>A0A078GQY4_BRANA</name>
<dbReference type="EMBL" id="HG994356">
    <property type="protein sequence ID" value="CAF2137929.1"/>
    <property type="molecule type" value="Genomic_DNA"/>
</dbReference>